<gene>
    <name evidence="2" type="ORF">FC80_GL000043</name>
</gene>
<accession>A0A0R2CY24</accession>
<dbReference type="PATRIC" id="fig|1423729.3.peg.45"/>
<reference evidence="2 3" key="1">
    <citation type="journal article" date="2015" name="Genome Announc.">
        <title>Expanding the biotechnology potential of lactobacilli through comparative genomics of 213 strains and associated genera.</title>
        <authorList>
            <person name="Sun Z."/>
            <person name="Harris H.M."/>
            <person name="McCann A."/>
            <person name="Guo C."/>
            <person name="Argimon S."/>
            <person name="Zhang W."/>
            <person name="Yang X."/>
            <person name="Jeffery I.B."/>
            <person name="Cooney J.C."/>
            <person name="Kagawa T.F."/>
            <person name="Liu W."/>
            <person name="Song Y."/>
            <person name="Salvetti E."/>
            <person name="Wrobel A."/>
            <person name="Rasinkangas P."/>
            <person name="Parkhill J."/>
            <person name="Rea M.C."/>
            <person name="O'Sullivan O."/>
            <person name="Ritari J."/>
            <person name="Douillard F.P."/>
            <person name="Paul Ross R."/>
            <person name="Yang R."/>
            <person name="Briner A.E."/>
            <person name="Felis G.E."/>
            <person name="de Vos W.M."/>
            <person name="Barrangou R."/>
            <person name="Klaenhammer T.R."/>
            <person name="Caufield P.W."/>
            <person name="Cui Y."/>
            <person name="Zhang H."/>
            <person name="O'Toole P.W."/>
        </authorList>
    </citation>
    <scope>NUCLEOTIDE SEQUENCE [LARGE SCALE GENOMIC DNA]</scope>
    <source>
        <strain evidence="2 3">DSM 21116</strain>
    </source>
</reference>
<dbReference type="OrthoDB" id="9796171at2"/>
<dbReference type="CDD" id="cd04301">
    <property type="entry name" value="NAT_SF"/>
    <property type="match status" value="1"/>
</dbReference>
<protein>
    <submittedName>
        <fullName evidence="2">Acetyltransferase</fullName>
    </submittedName>
</protein>
<evidence type="ECO:0000313" key="3">
    <source>
        <dbReference type="Proteomes" id="UP000051131"/>
    </source>
</evidence>
<dbReference type="Pfam" id="PF13673">
    <property type="entry name" value="Acetyltransf_10"/>
    <property type="match status" value="1"/>
</dbReference>
<evidence type="ECO:0000259" key="1">
    <source>
        <dbReference type="PROSITE" id="PS51186"/>
    </source>
</evidence>
<dbReference type="PANTHER" id="PTHR13355">
    <property type="entry name" value="GLUCOSAMINE 6-PHOSPHATE N-ACETYLTRANSFERASE"/>
    <property type="match status" value="1"/>
</dbReference>
<comment type="caution">
    <text evidence="2">The sequence shown here is derived from an EMBL/GenBank/DDBJ whole genome shotgun (WGS) entry which is preliminary data.</text>
</comment>
<dbReference type="STRING" id="1423729.FC80_GL000043"/>
<organism evidence="2 3">
    <name type="scientific">Liquorilactobacillus cacaonum DSM 21116</name>
    <dbReference type="NCBI Taxonomy" id="1423729"/>
    <lineage>
        <taxon>Bacteria</taxon>
        <taxon>Bacillati</taxon>
        <taxon>Bacillota</taxon>
        <taxon>Bacilli</taxon>
        <taxon>Lactobacillales</taxon>
        <taxon>Lactobacillaceae</taxon>
        <taxon>Liquorilactobacillus</taxon>
    </lineage>
</organism>
<dbReference type="Gene3D" id="3.40.630.30">
    <property type="match status" value="1"/>
</dbReference>
<proteinExistence type="predicted"/>
<dbReference type="PROSITE" id="PS51186">
    <property type="entry name" value="GNAT"/>
    <property type="match status" value="1"/>
</dbReference>
<dbReference type="AlphaFoldDB" id="A0A0R2CY24"/>
<dbReference type="InterPro" id="IPR039143">
    <property type="entry name" value="GNPNAT1-like"/>
</dbReference>
<keyword evidence="3" id="KW-1185">Reference proteome</keyword>
<sequence>MIAFYRTNDLESIVYRDALEIRKNVFVVEQGVPENMEIDSEELAVHYVGYVDSKAVVTARTVNEEDGAWHIQRVATLKEYRSKGYAKEIMKCIEEIAINEDIHYLTLGAQDQAQDFYIKLGFNVSGEGFYDAGIAHHKMTKTLR</sequence>
<feature type="domain" description="N-acetyltransferase" evidence="1">
    <location>
        <begin position="5"/>
        <end position="144"/>
    </location>
</feature>
<dbReference type="EMBL" id="AYZE01000001">
    <property type="protein sequence ID" value="KRM92955.1"/>
    <property type="molecule type" value="Genomic_DNA"/>
</dbReference>
<dbReference type="SUPFAM" id="SSF55729">
    <property type="entry name" value="Acyl-CoA N-acyltransferases (Nat)"/>
    <property type="match status" value="1"/>
</dbReference>
<evidence type="ECO:0000313" key="2">
    <source>
        <dbReference type="EMBL" id="KRM92955.1"/>
    </source>
</evidence>
<keyword evidence="2" id="KW-0808">Transferase</keyword>
<dbReference type="InterPro" id="IPR016181">
    <property type="entry name" value="Acyl_CoA_acyltransferase"/>
</dbReference>
<dbReference type="GO" id="GO:0008080">
    <property type="term" value="F:N-acetyltransferase activity"/>
    <property type="evidence" value="ECO:0007669"/>
    <property type="project" value="TreeGrafter"/>
</dbReference>
<dbReference type="RefSeq" id="WP_057828138.1">
    <property type="nucleotide sequence ID" value="NZ_AYZE01000001.1"/>
</dbReference>
<dbReference type="InterPro" id="IPR000182">
    <property type="entry name" value="GNAT_dom"/>
</dbReference>
<name>A0A0R2CY24_9LACO</name>
<dbReference type="Proteomes" id="UP000051131">
    <property type="component" value="Unassembled WGS sequence"/>
</dbReference>